<proteinExistence type="predicted"/>
<protein>
    <submittedName>
        <fullName evidence="1">Uncharacterized protein</fullName>
    </submittedName>
</protein>
<dbReference type="STRING" id="1234679.BN424_2661"/>
<dbReference type="KEGG" id="cml:BN424_2661"/>
<sequence>MSELILTKRELKAETKPIFVSSEIHEQLKQLKDETNMTIGEIAEAFIKHGINNVTVKEV</sequence>
<dbReference type="RefSeq" id="WP_015077155.1">
    <property type="nucleotide sequence ID" value="NC_019425.2"/>
</dbReference>
<keyword evidence="2" id="KW-1185">Reference proteome</keyword>
<evidence type="ECO:0000313" key="1">
    <source>
        <dbReference type="EMBL" id="CCO12236.1"/>
    </source>
</evidence>
<accession>K8EUD8</accession>
<dbReference type="PATRIC" id="fig|1234679.3.peg.2657"/>
<organism evidence="1 2">
    <name type="scientific">Carnobacterium maltaromaticum LMA28</name>
    <dbReference type="NCBI Taxonomy" id="1234679"/>
    <lineage>
        <taxon>Bacteria</taxon>
        <taxon>Bacillati</taxon>
        <taxon>Bacillota</taxon>
        <taxon>Bacilli</taxon>
        <taxon>Lactobacillales</taxon>
        <taxon>Carnobacteriaceae</taxon>
        <taxon>Carnobacterium</taxon>
    </lineage>
</organism>
<dbReference type="Proteomes" id="UP000000212">
    <property type="component" value="Chromosome"/>
</dbReference>
<gene>
    <name evidence="1" type="ORF">BN424_2661</name>
</gene>
<reference evidence="2" key="1">
    <citation type="journal article" date="2013" name="Genome Announc.">
        <title>Complete Chromosome Sequence of Carnobacterium maltaromaticum LMA 28.</title>
        <authorList>
            <person name="Cailliez-Grimal C."/>
            <person name="Chaillou S."/>
            <person name="Anba-Mondoloni J."/>
            <person name="Loux V."/>
            <person name="Afzal M.I."/>
            <person name="Rahman A."/>
            <person name="Kergourlay G."/>
            <person name="Champomier-Verges M.C."/>
            <person name="Zagorec M."/>
            <person name="Dalgaard P."/>
            <person name="Leisner J.J."/>
            <person name="Prevost H."/>
            <person name="Revol-Junelles A.M."/>
            <person name="Borges F."/>
        </authorList>
    </citation>
    <scope>NUCLEOTIDE SEQUENCE</scope>
    <source>
        <strain evidence="2">LMA28</strain>
    </source>
</reference>
<name>K8EUD8_CARML</name>
<dbReference type="AlphaFoldDB" id="K8EUD8"/>
<dbReference type="EMBL" id="HE999757">
    <property type="protein sequence ID" value="CCO12236.1"/>
    <property type="molecule type" value="Genomic_DNA"/>
</dbReference>
<evidence type="ECO:0000313" key="2">
    <source>
        <dbReference type="Proteomes" id="UP000000212"/>
    </source>
</evidence>
<dbReference type="HOGENOM" id="CLU_2951796_0_0_9"/>